<reference evidence="1 2" key="1">
    <citation type="journal article" date="2015" name="Stand. Genomic Sci.">
        <title>Genomic Encyclopedia of Bacterial and Archaeal Type Strains, Phase III: the genomes of soil and plant-associated and newly described type strains.</title>
        <authorList>
            <person name="Whitman W.B."/>
            <person name="Woyke T."/>
            <person name="Klenk H.P."/>
            <person name="Zhou Y."/>
            <person name="Lilburn T.G."/>
            <person name="Beck B.J."/>
            <person name="De Vos P."/>
            <person name="Vandamme P."/>
            <person name="Eisen J.A."/>
            <person name="Garrity G."/>
            <person name="Hugenholtz P."/>
            <person name="Kyrpides N.C."/>
        </authorList>
    </citation>
    <scope>NUCLEOTIDE SEQUENCE [LARGE SCALE GENOMIC DNA]</scope>
    <source>
        <strain evidence="1 2">CGMCC 1.5364</strain>
    </source>
</reference>
<organism evidence="1 2">
    <name type="scientific">Paracoccus sulfuroxidans</name>
    <dbReference type="NCBI Taxonomy" id="384678"/>
    <lineage>
        <taxon>Bacteria</taxon>
        <taxon>Pseudomonadati</taxon>
        <taxon>Pseudomonadota</taxon>
        <taxon>Alphaproteobacteria</taxon>
        <taxon>Rhodobacterales</taxon>
        <taxon>Paracoccaceae</taxon>
        <taxon>Paracoccus</taxon>
    </lineage>
</organism>
<comment type="caution">
    <text evidence="1">The sequence shown here is derived from an EMBL/GenBank/DDBJ whole genome shotgun (WGS) entry which is preliminary data.</text>
</comment>
<dbReference type="EMBL" id="VLKU01000008">
    <property type="protein sequence ID" value="TWI32783.1"/>
    <property type="molecule type" value="Genomic_DNA"/>
</dbReference>
<dbReference type="AlphaFoldDB" id="A0A562NKY7"/>
<protein>
    <submittedName>
        <fullName evidence="1">Uncharacterized protein</fullName>
    </submittedName>
</protein>
<dbReference type="RefSeq" id="WP_145398586.1">
    <property type="nucleotide sequence ID" value="NZ_VLKU01000008.1"/>
</dbReference>
<gene>
    <name evidence="1" type="ORF">IQ24_02658</name>
</gene>
<dbReference type="OrthoDB" id="9979112at2"/>
<dbReference type="Proteomes" id="UP000316225">
    <property type="component" value="Unassembled WGS sequence"/>
</dbReference>
<sequence>MMPRPSRHVEDPAPIAAACVGKEAFDSPKLAHEVCKRRRRLKGPQDVYRCPYCRAYHIGRPA</sequence>
<name>A0A562NKY7_9RHOB</name>
<accession>A0A562NKY7</accession>
<evidence type="ECO:0000313" key="2">
    <source>
        <dbReference type="Proteomes" id="UP000316225"/>
    </source>
</evidence>
<proteinExistence type="predicted"/>
<keyword evidence="2" id="KW-1185">Reference proteome</keyword>
<evidence type="ECO:0000313" key="1">
    <source>
        <dbReference type="EMBL" id="TWI32783.1"/>
    </source>
</evidence>